<reference evidence="1 2" key="1">
    <citation type="submission" date="2008-12" db="EMBL/GenBank/DDBJ databases">
        <authorList>
            <person name="Fulton L."/>
            <person name="Clifton S."/>
            <person name="Fulton B."/>
            <person name="Xu J."/>
            <person name="Minx P."/>
            <person name="Pepin K.H."/>
            <person name="Johnson M."/>
            <person name="Bhonagiri V."/>
            <person name="Nash W.E."/>
            <person name="Mardis E.R."/>
            <person name="Wilson R.K."/>
        </authorList>
    </citation>
    <scope>NUCLEOTIDE SEQUENCE [LARGE SCALE GENOMIC DNA]</scope>
    <source>
        <strain evidence="1 2">DSM 14838</strain>
    </source>
</reference>
<comment type="caution">
    <text evidence="1">The sequence shown here is derived from an EMBL/GenBank/DDBJ whole genome shotgun (WGS) entry which is preliminary data.</text>
</comment>
<dbReference type="EMBL" id="ACCH01000139">
    <property type="protein sequence ID" value="EEF90644.1"/>
    <property type="molecule type" value="Genomic_DNA"/>
</dbReference>
<organism evidence="1 2">
    <name type="scientific">Bacteroides cellulosilyticus DSM 14838</name>
    <dbReference type="NCBI Taxonomy" id="537012"/>
    <lineage>
        <taxon>Bacteria</taxon>
        <taxon>Pseudomonadati</taxon>
        <taxon>Bacteroidota</taxon>
        <taxon>Bacteroidia</taxon>
        <taxon>Bacteroidales</taxon>
        <taxon>Bacteroidaceae</taxon>
        <taxon>Bacteroides</taxon>
    </lineage>
</organism>
<protein>
    <submittedName>
        <fullName evidence="1">Uncharacterized protein</fullName>
    </submittedName>
</protein>
<name>E2NBQ8_9BACE</name>
<dbReference type="HOGENOM" id="CLU_3076507_0_0_10"/>
<proteinExistence type="predicted"/>
<evidence type="ECO:0000313" key="1">
    <source>
        <dbReference type="EMBL" id="EEF90644.1"/>
    </source>
</evidence>
<evidence type="ECO:0000313" key="2">
    <source>
        <dbReference type="Proteomes" id="UP000003711"/>
    </source>
</evidence>
<dbReference type="Proteomes" id="UP000003711">
    <property type="component" value="Unassembled WGS sequence"/>
</dbReference>
<sequence>MYIFITGKGMCKVYQERKIQDVNLNRKTIFNCEEKQYISKQKCKVNPSIVMG</sequence>
<accession>E2NBQ8</accession>
<gene>
    <name evidence="1" type="ORF">BACCELL_01715</name>
</gene>
<dbReference type="AlphaFoldDB" id="E2NBQ8"/>
<reference evidence="1 2" key="2">
    <citation type="submission" date="2009-01" db="EMBL/GenBank/DDBJ databases">
        <title>Draft genome sequence of Bacteroides cellulosilyticus (DSM 14838).</title>
        <authorList>
            <person name="Sudarsanam P."/>
            <person name="Ley R."/>
            <person name="Guruge J."/>
            <person name="Turnbaugh P.J."/>
            <person name="Mahowald M."/>
            <person name="Liep D."/>
            <person name="Gordon J."/>
        </authorList>
    </citation>
    <scope>NUCLEOTIDE SEQUENCE [LARGE SCALE GENOMIC DNA]</scope>
    <source>
        <strain evidence="1 2">DSM 14838</strain>
    </source>
</reference>